<feature type="region of interest" description="Disordered" evidence="1">
    <location>
        <begin position="1525"/>
        <end position="1589"/>
    </location>
</feature>
<feature type="compositionally biased region" description="Polar residues" evidence="1">
    <location>
        <begin position="513"/>
        <end position="530"/>
    </location>
</feature>
<feature type="compositionally biased region" description="Low complexity" evidence="1">
    <location>
        <begin position="175"/>
        <end position="186"/>
    </location>
</feature>
<feature type="region of interest" description="Disordered" evidence="1">
    <location>
        <begin position="231"/>
        <end position="257"/>
    </location>
</feature>
<evidence type="ECO:0000256" key="1">
    <source>
        <dbReference type="SAM" id="MobiDB-lite"/>
    </source>
</evidence>
<dbReference type="RefSeq" id="XP_067926541.1">
    <property type="nucleotide sequence ID" value="XM_068061480.1"/>
</dbReference>
<dbReference type="EMBL" id="MIGC01000501">
    <property type="protein sequence ID" value="PHJ24869.1"/>
    <property type="molecule type" value="Genomic_DNA"/>
</dbReference>
<name>A0A2C6LB19_9APIC</name>
<feature type="compositionally biased region" description="Basic and acidic residues" evidence="1">
    <location>
        <begin position="611"/>
        <end position="626"/>
    </location>
</feature>
<gene>
    <name evidence="2" type="ORF">CSUI_001274</name>
</gene>
<feature type="region of interest" description="Disordered" evidence="1">
    <location>
        <begin position="512"/>
        <end position="546"/>
    </location>
</feature>
<feature type="region of interest" description="Disordered" evidence="1">
    <location>
        <begin position="904"/>
        <end position="936"/>
    </location>
</feature>
<feature type="compositionally biased region" description="Low complexity" evidence="1">
    <location>
        <begin position="904"/>
        <end position="915"/>
    </location>
</feature>
<feature type="compositionally biased region" description="Polar residues" evidence="1">
    <location>
        <begin position="193"/>
        <end position="207"/>
    </location>
</feature>
<dbReference type="VEuPathDB" id="ToxoDB:CSUI_001274"/>
<sequence length="1610" mass="173363">MKMFPPRFFLTGTACDTMGTSRRPLVSYEAQCYGRHCLSCCSSRGPVFRFRRRNAGWSLSKASTTFLRKRRTAYHPVHGNNPDFSSVAATALDEYGSTMSMGDCKISGLGISRRVKGLLFDSRPVGTVQAQCLYNLISTWNCFSSTADARRVLIGSLAAATARPVELSPGELRGPTSSSPVVNSPPQDVRPSAAQQSSSGLPRQGNNPPHEERVVYGDLLFRHRNLMYATSGCPRDETSPTATEKGTPDMRSQDVMDDNGNRRLVDFVVASEKALQRCTAMLFVDIGALLVLRLRLPPAILQEFANSFVSVASQHVSKLRASPSTQQNTHIQKSTLQWTCDSTSSCNLNDKGKMTPVHRGEEEVSTSPLSHQGGLMRRNAGTVTDGALDKEETEQKSTRDLKKRSSDDSVLSLNLLESLGPSRLLQLHAVLLVLRQNGLVGKVKDGTEELVRAVSVAAAMGVDKDPLLSVAQLTGALQQTAGESDVVSLALQKGLVRRLGFRMRETQCDIESAGSTRATEDTSFVPGSSSRAKEGEQDMSLTRGLKGSVSGGNTVIHRASQLAEMIEAARACGHSLDRDFVCALMEEGRLLLEAVKGEIRTWEALFSTPDSNRRTAGLERGKRHSDSTLPDGSREQATLLLRALSECVIGFDRLQNRLGEVTICTGSSNTEASLQEEASGSTISAGEEADLQRDVTKAQYAFEKTFCEALLGVIYARCPRLGLAGCAESASVEALLGLLRAIECPLQTLAHVQQRAAEEILRYTRRQGAAGEFPAGGASKGHNGDTRPGAVVPLLKMRLSQIDSLVRPLLTLLEYVYSRALSGTEGLGVAEGTTPHKTDSAKKGTQPATKAGPMPHSHNPYMGMEGPLTGGYRRRGLPCPPADSPFTQLASSLPVITSCEKESSSASSSKSLDSSTAPGLLTTRSGNGSESEKVTNFKAGVSHRGERLLRRLHSEGGLAQLCFVLGRSTPAESFSFLIPLLPLFSNRELLQLLRFGLQAALLPPVELQQSLDTHLSGSGDSSIFPASSPGSSPASPSLAEQLSARLRAAEQENQAHRQPKARGGDRVRGDVEEEAGGEEVRKAEPGAEGTLQVLRDDRVSPNGGNHPGKLAPSRTDEAQPAKKPEHSFLRENPSLQEGSKLPHKVLTERSGPPEAVNTTASLFDHFSAELCRRFDCDRGRESTSSTGEKEVWSLQDLVLVASCYGAREVASQVCSRGTFRLLSETLPEVATSRLRPPSAGSCRRNAADVEPDSEERTEVERKATLVSRITQAVEATALFSRHYKRPSVSFPSASSFGSSLSFLGLRSPEVSRLFTTGASFFSSRVQLLSIQSRCLLLRCYTGCSESHCQAAQVRTSRWEDEDAASILAAHAALHCAVCQTMGEQQLVDLTPSQVQVVLLSYLTLFKLRGALNAGVTSDSPGKQGSYEIGGALSEAESKDLVTKIEDATTPLLCRLCGASPSRSGRFSAADLTRMLPLLGEIWKHSPGTAQVLQLAGVPLGRPPDLLHAPLPGELLQSRRERMKKFFQSEEPPASRAQLPRPSQGCLQAPGPAGVLSRLLGRSRSRSDGGESLSPKAAGTDDIAGRTLTEDTKKQGFFRSLFSQQRGRNVL</sequence>
<feature type="region of interest" description="Disordered" evidence="1">
    <location>
        <begin position="167"/>
        <end position="210"/>
    </location>
</feature>
<feature type="region of interest" description="Disordered" evidence="1">
    <location>
        <begin position="1012"/>
        <end position="1155"/>
    </location>
</feature>
<proteinExistence type="predicted"/>
<feature type="compositionally biased region" description="Basic and acidic residues" evidence="1">
    <location>
        <begin position="387"/>
        <end position="404"/>
    </location>
</feature>
<comment type="caution">
    <text evidence="2">The sequence shown here is derived from an EMBL/GenBank/DDBJ whole genome shotgun (WGS) entry which is preliminary data.</text>
</comment>
<keyword evidence="3" id="KW-1185">Reference proteome</keyword>
<feature type="region of interest" description="Disordered" evidence="1">
    <location>
        <begin position="1232"/>
        <end position="1259"/>
    </location>
</feature>
<feature type="compositionally biased region" description="Basic and acidic residues" evidence="1">
    <location>
        <begin position="1114"/>
        <end position="1129"/>
    </location>
</feature>
<protein>
    <submittedName>
        <fullName evidence="2">Uncharacterized protein</fullName>
    </submittedName>
</protein>
<dbReference type="Proteomes" id="UP000221165">
    <property type="component" value="Unassembled WGS sequence"/>
</dbReference>
<feature type="compositionally biased region" description="Low complexity" evidence="1">
    <location>
        <begin position="1021"/>
        <end position="1039"/>
    </location>
</feature>
<accession>A0A2C6LB19</accession>
<evidence type="ECO:0000313" key="3">
    <source>
        <dbReference type="Proteomes" id="UP000221165"/>
    </source>
</evidence>
<dbReference type="GeneID" id="94424691"/>
<organism evidence="2 3">
    <name type="scientific">Cystoisospora suis</name>
    <dbReference type="NCBI Taxonomy" id="483139"/>
    <lineage>
        <taxon>Eukaryota</taxon>
        <taxon>Sar</taxon>
        <taxon>Alveolata</taxon>
        <taxon>Apicomplexa</taxon>
        <taxon>Conoidasida</taxon>
        <taxon>Coccidia</taxon>
        <taxon>Eucoccidiorida</taxon>
        <taxon>Eimeriorina</taxon>
        <taxon>Sarcocystidae</taxon>
        <taxon>Cystoisospora</taxon>
    </lineage>
</organism>
<feature type="region of interest" description="Disordered" evidence="1">
    <location>
        <begin position="826"/>
        <end position="884"/>
    </location>
</feature>
<reference evidence="2 3" key="1">
    <citation type="journal article" date="2017" name="Int. J. Parasitol.">
        <title>The genome of the protozoan parasite Cystoisospora suis and a reverse vaccinology approach to identify vaccine candidates.</title>
        <authorList>
            <person name="Palmieri N."/>
            <person name="Shrestha A."/>
            <person name="Ruttkowski B."/>
            <person name="Beck T."/>
            <person name="Vogl C."/>
            <person name="Tomley F."/>
            <person name="Blake D.P."/>
            <person name="Joachim A."/>
        </authorList>
    </citation>
    <scope>NUCLEOTIDE SEQUENCE [LARGE SCALE GENOMIC DNA]</scope>
    <source>
        <strain evidence="2 3">Wien I</strain>
    </source>
</reference>
<feature type="region of interest" description="Disordered" evidence="1">
    <location>
        <begin position="611"/>
        <end position="632"/>
    </location>
</feature>
<feature type="compositionally biased region" description="Basic and acidic residues" evidence="1">
    <location>
        <begin position="350"/>
        <end position="362"/>
    </location>
</feature>
<feature type="compositionally biased region" description="Basic and acidic residues" evidence="1">
    <location>
        <begin position="246"/>
        <end position="257"/>
    </location>
</feature>
<feature type="region of interest" description="Disordered" evidence="1">
    <location>
        <begin position="349"/>
        <end position="404"/>
    </location>
</feature>
<evidence type="ECO:0000313" key="2">
    <source>
        <dbReference type="EMBL" id="PHJ24869.1"/>
    </source>
</evidence>